<dbReference type="PROSITE" id="PS50066">
    <property type="entry name" value="MADS_BOX_2"/>
    <property type="match status" value="1"/>
</dbReference>
<comment type="caution">
    <text evidence="2">The sequence shown here is derived from an EMBL/GenBank/DDBJ whole genome shotgun (WGS) entry which is preliminary data.</text>
</comment>
<evidence type="ECO:0000259" key="1">
    <source>
        <dbReference type="PROSITE" id="PS50066"/>
    </source>
</evidence>
<dbReference type="AlphaFoldDB" id="A0A7J8TER1"/>
<proteinExistence type="predicted"/>
<name>A0A7J8TER1_GOSDV</name>
<dbReference type="GO" id="GO:0046983">
    <property type="term" value="F:protein dimerization activity"/>
    <property type="evidence" value="ECO:0007669"/>
    <property type="project" value="InterPro"/>
</dbReference>
<dbReference type="Pfam" id="PF04765">
    <property type="entry name" value="TOD1_MUCI70"/>
    <property type="match status" value="1"/>
</dbReference>
<reference evidence="2 3" key="1">
    <citation type="journal article" date="2019" name="Genome Biol. Evol.">
        <title>Insights into the evolution of the New World diploid cottons (Gossypium, subgenus Houzingenia) based on genome sequencing.</title>
        <authorList>
            <person name="Grover C.E."/>
            <person name="Arick M.A. 2nd"/>
            <person name="Thrash A."/>
            <person name="Conover J.L."/>
            <person name="Sanders W.S."/>
            <person name="Peterson D.G."/>
            <person name="Frelichowski J.E."/>
            <person name="Scheffler J.A."/>
            <person name="Scheffler B.E."/>
            <person name="Wendel J.F."/>
        </authorList>
    </citation>
    <scope>NUCLEOTIDE SEQUENCE [LARGE SCALE GENOMIC DNA]</scope>
    <source>
        <strain evidence="2">27</strain>
        <tissue evidence="2">Leaf</tissue>
    </source>
</reference>
<protein>
    <recommendedName>
        <fullName evidence="1">MADS-box domain-containing protein</fullName>
    </recommendedName>
</protein>
<dbReference type="InterPro" id="IPR006852">
    <property type="entry name" value="TOD1_MUCI70"/>
</dbReference>
<dbReference type="InterPro" id="IPR002100">
    <property type="entry name" value="TF_MADSbox"/>
</dbReference>
<dbReference type="Proteomes" id="UP000593561">
    <property type="component" value="Unassembled WGS sequence"/>
</dbReference>
<dbReference type="GO" id="GO:0003677">
    <property type="term" value="F:DNA binding"/>
    <property type="evidence" value="ECO:0007669"/>
    <property type="project" value="InterPro"/>
</dbReference>
<feature type="domain" description="MADS-box" evidence="1">
    <location>
        <begin position="1"/>
        <end position="30"/>
    </location>
</feature>
<evidence type="ECO:0000313" key="2">
    <source>
        <dbReference type="EMBL" id="MBA0636631.1"/>
    </source>
</evidence>
<dbReference type="InterPro" id="IPR048354">
    <property type="entry name" value="TOD1_MUCI70_glycTrfase_dom"/>
</dbReference>
<organism evidence="2 3">
    <name type="scientific">Gossypium davidsonii</name>
    <name type="common">Davidson's cotton</name>
    <name type="synonym">Gossypium klotzschianum subsp. davidsonii</name>
    <dbReference type="NCBI Taxonomy" id="34287"/>
    <lineage>
        <taxon>Eukaryota</taxon>
        <taxon>Viridiplantae</taxon>
        <taxon>Streptophyta</taxon>
        <taxon>Embryophyta</taxon>
        <taxon>Tracheophyta</taxon>
        <taxon>Spermatophyta</taxon>
        <taxon>Magnoliopsida</taxon>
        <taxon>eudicotyledons</taxon>
        <taxon>Gunneridae</taxon>
        <taxon>Pentapetalae</taxon>
        <taxon>rosids</taxon>
        <taxon>malvids</taxon>
        <taxon>Malvales</taxon>
        <taxon>Malvaceae</taxon>
        <taxon>Malvoideae</taxon>
        <taxon>Gossypium</taxon>
    </lineage>
</organism>
<dbReference type="EMBL" id="JABFAC010246727">
    <property type="protein sequence ID" value="MBA0636631.1"/>
    <property type="molecule type" value="Genomic_DNA"/>
</dbReference>
<gene>
    <name evidence="2" type="ORF">Godav_000131</name>
</gene>
<evidence type="ECO:0000313" key="3">
    <source>
        <dbReference type="Proteomes" id="UP000593561"/>
    </source>
</evidence>
<dbReference type="PANTHER" id="PTHR12956">
    <property type="entry name" value="ALKALINE CERAMIDASE-RELATED"/>
    <property type="match status" value="1"/>
</dbReference>
<accession>A0A7J8TER1</accession>
<dbReference type="PANTHER" id="PTHR12956:SF38">
    <property type="entry name" value="HEXOSYLTRANSFERASE MUCI70-RELATED"/>
    <property type="match status" value="1"/>
</dbReference>
<sequence>MQPQNVLSDAEVPVIIFSNTGKLFGLSSSGSKAVDEKQQCSMVMGDVERERDYSHFRAFANPKSSSRIFLFAPLPVLVLDNWSSALAACKEYRNFAPSSIVFSGYTLPAEHPCNTFNLLPPPADKKRTELRPCPVCYLPVDEAITLMPKVPSFSPVLKNLTYIYDENLNKETELGGLSFSGYPTLKQRDDSYGIRELMNVHCGFVKGTKPGHGTGFDIDDSDLLEMEQCHGVVVASAIFGAFDIMHQPNNISKYSKQTVCFYVFFDEETKADLETEHGLNESKKIGLWRIVVVHNLPYTDGRRNGKISKFLLHRLFLNARFSLWIDGKLQLVVDPLRGSCGEMVQS</sequence>
<keyword evidence="3" id="KW-1185">Reference proteome</keyword>